<dbReference type="InterPro" id="IPR050256">
    <property type="entry name" value="Glycosyltransferase_2"/>
</dbReference>
<sequence length="222" mass="24489">MKIFAVIPAYNEETTIVQVLQKTKPFVDQILVVNDGSSDQTAQRALVQGVRVITHSVNRGLGASLGTGFAAAQYLGADAVITLDADGQHDPAEIKKFIEAIEHGADVVIGSRMLTGFEGMPWYRQVAQILGNLVTFCLFGAWVTDSQSGFRAFTRFALEKIQIKTNRMEVSSEIIAETKRHKLNLVEVPIKAIYTDYSLSKGQSFFVGLKTLVKLVVRRINQ</sequence>
<accession>A0A0G0MPT0</accession>
<proteinExistence type="predicted"/>
<protein>
    <submittedName>
        <fullName evidence="2">Glycosyl transferase family 2</fullName>
    </submittedName>
</protein>
<dbReference type="SUPFAM" id="SSF53448">
    <property type="entry name" value="Nucleotide-diphospho-sugar transferases"/>
    <property type="match status" value="1"/>
</dbReference>
<name>A0A0G0MPT0_9BACT</name>
<dbReference type="GO" id="GO:0016740">
    <property type="term" value="F:transferase activity"/>
    <property type="evidence" value="ECO:0007669"/>
    <property type="project" value="UniProtKB-KW"/>
</dbReference>
<dbReference type="PANTHER" id="PTHR48090">
    <property type="entry name" value="UNDECAPRENYL-PHOSPHATE 4-DEOXY-4-FORMAMIDO-L-ARABINOSE TRANSFERASE-RELATED"/>
    <property type="match status" value="1"/>
</dbReference>
<dbReference type="InterPro" id="IPR029044">
    <property type="entry name" value="Nucleotide-diphossugar_trans"/>
</dbReference>
<dbReference type="Gene3D" id="3.90.550.10">
    <property type="entry name" value="Spore Coat Polysaccharide Biosynthesis Protein SpsA, Chain A"/>
    <property type="match status" value="1"/>
</dbReference>
<keyword evidence="2" id="KW-0808">Transferase</keyword>
<dbReference type="InterPro" id="IPR001173">
    <property type="entry name" value="Glyco_trans_2-like"/>
</dbReference>
<dbReference type="PANTHER" id="PTHR48090:SF7">
    <property type="entry name" value="RFBJ PROTEIN"/>
    <property type="match status" value="1"/>
</dbReference>
<evidence type="ECO:0000259" key="1">
    <source>
        <dbReference type="Pfam" id="PF00535"/>
    </source>
</evidence>
<dbReference type="EMBL" id="LBWG01000001">
    <property type="protein sequence ID" value="KKR05103.1"/>
    <property type="molecule type" value="Genomic_DNA"/>
</dbReference>
<evidence type="ECO:0000313" key="2">
    <source>
        <dbReference type="EMBL" id="KKR05103.1"/>
    </source>
</evidence>
<dbReference type="Pfam" id="PF00535">
    <property type="entry name" value="Glycos_transf_2"/>
    <property type="match status" value="1"/>
</dbReference>
<evidence type="ECO:0000313" key="3">
    <source>
        <dbReference type="Proteomes" id="UP000033935"/>
    </source>
</evidence>
<reference evidence="2 3" key="1">
    <citation type="journal article" date="2015" name="Nature">
        <title>rRNA introns, odd ribosomes, and small enigmatic genomes across a large radiation of phyla.</title>
        <authorList>
            <person name="Brown C.T."/>
            <person name="Hug L.A."/>
            <person name="Thomas B.C."/>
            <person name="Sharon I."/>
            <person name="Castelle C.J."/>
            <person name="Singh A."/>
            <person name="Wilkins M.J."/>
            <person name="Williams K.H."/>
            <person name="Banfield J.F."/>
        </authorList>
    </citation>
    <scope>NUCLEOTIDE SEQUENCE [LARGE SCALE GENOMIC DNA]</scope>
</reference>
<comment type="caution">
    <text evidence="2">The sequence shown here is derived from an EMBL/GenBank/DDBJ whole genome shotgun (WGS) entry which is preliminary data.</text>
</comment>
<organism evidence="2 3">
    <name type="scientific">Candidatus Uhrbacteria bacterium GW2011_GWF2_39_13</name>
    <dbReference type="NCBI Taxonomy" id="1618995"/>
    <lineage>
        <taxon>Bacteria</taxon>
        <taxon>Candidatus Uhriibacteriota</taxon>
    </lineage>
</organism>
<gene>
    <name evidence="2" type="ORF">UT30_C0001G0062</name>
</gene>
<feature type="domain" description="Glycosyltransferase 2-like" evidence="1">
    <location>
        <begin position="6"/>
        <end position="161"/>
    </location>
</feature>
<dbReference type="CDD" id="cd04179">
    <property type="entry name" value="DPM_DPG-synthase_like"/>
    <property type="match status" value="1"/>
</dbReference>
<dbReference type="Proteomes" id="UP000033935">
    <property type="component" value="Unassembled WGS sequence"/>
</dbReference>
<dbReference type="AlphaFoldDB" id="A0A0G0MPT0"/>